<evidence type="ECO:0000313" key="2">
    <source>
        <dbReference type="Proteomes" id="UP000810207"/>
    </source>
</evidence>
<name>A0ABS4RUT8_PAEXY</name>
<reference evidence="1 2" key="1">
    <citation type="submission" date="2021-03" db="EMBL/GenBank/DDBJ databases">
        <title>Genomic Encyclopedia of Type Strains, Phase IV (KMG-IV): sequencing the most valuable type-strain genomes for metagenomic binning, comparative biology and taxonomic classification.</title>
        <authorList>
            <person name="Goeker M."/>
        </authorList>
    </citation>
    <scope>NUCLEOTIDE SEQUENCE [LARGE SCALE GENOMIC DNA]</scope>
    <source>
        <strain evidence="1 2">DSM 21292</strain>
    </source>
</reference>
<comment type="caution">
    <text evidence="1">The sequence shown here is derived from an EMBL/GenBank/DDBJ whole genome shotgun (WGS) entry which is preliminary data.</text>
</comment>
<gene>
    <name evidence="1" type="ORF">J2Z28_002852</name>
</gene>
<accession>A0ABS4RUT8</accession>
<protein>
    <submittedName>
        <fullName evidence="1">Uncharacterized protein</fullName>
    </submittedName>
</protein>
<organism evidence="1 2">
    <name type="scientific">Paenibacillus xylanexedens</name>
    <dbReference type="NCBI Taxonomy" id="528191"/>
    <lineage>
        <taxon>Bacteria</taxon>
        <taxon>Bacillati</taxon>
        <taxon>Bacillota</taxon>
        <taxon>Bacilli</taxon>
        <taxon>Bacillales</taxon>
        <taxon>Paenibacillaceae</taxon>
        <taxon>Paenibacillus</taxon>
    </lineage>
</organism>
<dbReference type="EMBL" id="JAGIKV010000009">
    <property type="protein sequence ID" value="MBP2246221.1"/>
    <property type="molecule type" value="Genomic_DNA"/>
</dbReference>
<sequence length="40" mass="4319">MKVTRRKKLITPLILAIGLVMVLIVTGVDHASAASFRIVS</sequence>
<keyword evidence="2" id="KW-1185">Reference proteome</keyword>
<dbReference type="Proteomes" id="UP000810207">
    <property type="component" value="Unassembled WGS sequence"/>
</dbReference>
<proteinExistence type="predicted"/>
<evidence type="ECO:0000313" key="1">
    <source>
        <dbReference type="EMBL" id="MBP2246221.1"/>
    </source>
</evidence>